<evidence type="ECO:0000313" key="1">
    <source>
        <dbReference type="EMBL" id="KAK5575373.1"/>
    </source>
</evidence>
<dbReference type="Proteomes" id="UP001344447">
    <property type="component" value="Unassembled WGS sequence"/>
</dbReference>
<dbReference type="AlphaFoldDB" id="A0AAN7U261"/>
<name>A0AAN7U261_9MYCE</name>
<dbReference type="EMBL" id="JAVFKY010000006">
    <property type="protein sequence ID" value="KAK5575373.1"/>
    <property type="molecule type" value="Genomic_DNA"/>
</dbReference>
<keyword evidence="2" id="KW-1185">Reference proteome</keyword>
<protein>
    <submittedName>
        <fullName evidence="1">Uncharacterized protein</fullName>
    </submittedName>
</protein>
<organism evidence="1 2">
    <name type="scientific">Dictyostelium firmibasis</name>
    <dbReference type="NCBI Taxonomy" id="79012"/>
    <lineage>
        <taxon>Eukaryota</taxon>
        <taxon>Amoebozoa</taxon>
        <taxon>Evosea</taxon>
        <taxon>Eumycetozoa</taxon>
        <taxon>Dictyostelia</taxon>
        <taxon>Dictyosteliales</taxon>
        <taxon>Dictyosteliaceae</taxon>
        <taxon>Dictyostelium</taxon>
    </lineage>
</organism>
<proteinExistence type="predicted"/>
<reference evidence="1 2" key="1">
    <citation type="submission" date="2023-11" db="EMBL/GenBank/DDBJ databases">
        <title>Dfirmibasis_genome.</title>
        <authorList>
            <person name="Edelbroek B."/>
            <person name="Kjellin J."/>
            <person name="Jerlstrom-Hultqvist J."/>
            <person name="Soderbom F."/>
        </authorList>
    </citation>
    <scope>NUCLEOTIDE SEQUENCE [LARGE SCALE GENOMIC DNA]</scope>
    <source>
        <strain evidence="1 2">TNS-C-14</strain>
    </source>
</reference>
<sequence length="623" mass="72058">MERENLKGIIDASKSDISKNSDVKDDIVEHLNRKVKKIGLIFVSDINDKIAINNTVKLKKTLGIVGFECYSNDNNQLDFLNFFNKFLENNFTSNETKVFFLFYYYGPLECTGNQINLSSMVKRFNDSDELINKKVDFNILLKKLEDKENNLKKIHLIKGVVLSWEKLIILDYNNFKNPLDAILNKSEFKPLNIKTNMKKIGFIYTPFILNNNLTTTTTTTSLNSISNNNLNTTTTTYTTVTTITTTDESFEKIENGANNDEEGISIITSSLCDSIESNEKKNLSTIVEEMKTQLLNNFISKRFGSFDNLIKEIQLNSNEITTDYEKNLIDYLLFKLIIIFGSPVLGSYNFKFNKNGDPTNNIIFENKSQSSKVRLIENRKKKYLLFENNEQNENVREIKKSLSNKGIECLLFRNIESLEQILEKYLSQNSNIDFIIYFHENECDNNQLLNSIIETIKTKENKYTNNNLTKGIYSFNRNLFILDTYNKNETPKNFFDEIYKGSTQDIFQNDFCYGTAYLCSPTLRQYQDGLTKFTSSVCDRINSLDSPGRNLSELHETIRYDLLSTYNNNNIDEVAPHLFREYGIQVNDNCMIEEYLLYSCGFEIIFGDPNIGSFELIPFGNKK</sequence>
<comment type="caution">
    <text evidence="1">The sequence shown here is derived from an EMBL/GenBank/DDBJ whole genome shotgun (WGS) entry which is preliminary data.</text>
</comment>
<accession>A0AAN7U261</accession>
<gene>
    <name evidence="1" type="ORF">RB653_010632</name>
</gene>
<evidence type="ECO:0000313" key="2">
    <source>
        <dbReference type="Proteomes" id="UP001344447"/>
    </source>
</evidence>